<proteinExistence type="predicted"/>
<gene>
    <name evidence="1" type="ORF">H5410_036530</name>
</gene>
<protein>
    <submittedName>
        <fullName evidence="1">Uncharacterized protein</fullName>
    </submittedName>
</protein>
<dbReference type="PANTHER" id="PTHR10492">
    <property type="match status" value="1"/>
</dbReference>
<organism evidence="1 2">
    <name type="scientific">Solanum commersonii</name>
    <name type="common">Commerson's wild potato</name>
    <name type="synonym">Commerson's nightshade</name>
    <dbReference type="NCBI Taxonomy" id="4109"/>
    <lineage>
        <taxon>Eukaryota</taxon>
        <taxon>Viridiplantae</taxon>
        <taxon>Streptophyta</taxon>
        <taxon>Embryophyta</taxon>
        <taxon>Tracheophyta</taxon>
        <taxon>Spermatophyta</taxon>
        <taxon>Magnoliopsida</taxon>
        <taxon>eudicotyledons</taxon>
        <taxon>Gunneridae</taxon>
        <taxon>Pentapetalae</taxon>
        <taxon>asterids</taxon>
        <taxon>lamiids</taxon>
        <taxon>Solanales</taxon>
        <taxon>Solanaceae</taxon>
        <taxon>Solanoideae</taxon>
        <taxon>Solaneae</taxon>
        <taxon>Solanum</taxon>
    </lineage>
</organism>
<name>A0A9J5Y5K0_SOLCO</name>
<accession>A0A9J5Y5K0</accession>
<dbReference type="EMBL" id="JACXVP010000007">
    <property type="protein sequence ID" value="KAG5595298.1"/>
    <property type="molecule type" value="Genomic_DNA"/>
</dbReference>
<dbReference type="PANTHER" id="PTHR10492:SF94">
    <property type="entry name" value="ATP-DEPENDENT DNA HELICASE"/>
    <property type="match status" value="1"/>
</dbReference>
<dbReference type="Proteomes" id="UP000824120">
    <property type="component" value="Chromosome 7"/>
</dbReference>
<reference evidence="1 2" key="1">
    <citation type="submission" date="2020-09" db="EMBL/GenBank/DDBJ databases">
        <title>De no assembly of potato wild relative species, Solanum commersonii.</title>
        <authorList>
            <person name="Cho K."/>
        </authorList>
    </citation>
    <scope>NUCLEOTIDE SEQUENCE [LARGE SCALE GENOMIC DNA]</scope>
    <source>
        <strain evidence="1">LZ3.2</strain>
        <tissue evidence="1">Leaf</tissue>
    </source>
</reference>
<evidence type="ECO:0000313" key="1">
    <source>
        <dbReference type="EMBL" id="KAG5595298.1"/>
    </source>
</evidence>
<evidence type="ECO:0000313" key="2">
    <source>
        <dbReference type="Proteomes" id="UP000824120"/>
    </source>
</evidence>
<dbReference type="AlphaFoldDB" id="A0A9J5Y5K0"/>
<comment type="caution">
    <text evidence="1">The sequence shown here is derived from an EMBL/GenBank/DDBJ whole genome shotgun (WGS) entry which is preliminary data.</text>
</comment>
<keyword evidence="2" id="KW-1185">Reference proteome</keyword>
<sequence length="282" mass="32576">MDKPNMFTYQGHDRCTVGLPTRNTMNQSIYEFNLSEIGPFSFNDLLTVNEKQRETFKEATKERGLLESDNTMSKILGEVVIFKMPSTLRSLFAAILVHYNPTDVRKLWDTYYEDVVEVFNMIYGNSHNPILHYNLNNIDHCLESMGKNIDIYDLPQLDHHWLEVVPSKCREINEEMSVKISMKVLPAESKLNPEQEQAFSKIVQTFDTLKVGIFFVDGPGELGKHLYVVHCFPVLDEELQFSKDIRNTLEIRDPLQTNESTMKNMPKHSGAAKLIRKPTMII</sequence>